<dbReference type="InterPro" id="IPR056722">
    <property type="entry name" value="DUF7820"/>
</dbReference>
<accession>A0A9P8L4U9</accession>
<dbReference type="Pfam" id="PF25130">
    <property type="entry name" value="DUF7820"/>
    <property type="match status" value="2"/>
</dbReference>
<feature type="domain" description="DUF7820" evidence="3">
    <location>
        <begin position="626"/>
        <end position="717"/>
    </location>
</feature>
<dbReference type="PANTHER" id="PTHR42078:SF1">
    <property type="entry name" value="GLUCAN 1, 4-ALPHA-GLUCOSIDASE"/>
    <property type="match status" value="1"/>
</dbReference>
<keyword evidence="2" id="KW-0472">Membrane</keyword>
<sequence>MADRSPDRQSSTPPSRQRPDDGRSPPRLSVALGTEDGLGLESLGVSDGFAPRSSAGHDRSTASSISTHDPSSRPSARQSVSLNVPSDPPLQRSSIAKVSDQQGGRSPFALRNDALTHQALPRTPSTATASTVSNDTISAFRAQSPFQGPSRPTHPYAMYPQGTGIPSPVLSSPATSAVRLPERGYAGVGGPSHPYAMYPQSTGHEGGSASDSAPGLSIPVGFPGLGQNYQRRLGPEGEEAADIIGPDGHTEQLPPYSRYPDGVPPKGYIASTGGGDSPGSSEAGRDVPGNDPSRSQVSLNVPQSRLSVRSNMSDSSQARLNTGGTTASGSDRGLKEKLTEKGRRRVCWGKVPLWCLGIILATLILLLGGIIGGLLARHHARERLFGLHSQPQSTIFATVTTTLDGSPIATPPPYVPALPTGTWAVPVGLQESSNECLTNISEVSAWSCGPLSNLQNIQIEVKQNHSGSSGMVRLTQSASPQFLEYGAQPPVFNMLQGATMAMDIGDPGRGPAYFFHLAYDKIVVLPEKGLTSPNQSKRDISGGHERRYHDNAEPSDLHFGSPSVNNPYQTGYQGLSQKNTVRPGDLVWVCVWNNTLLEGFVYITQKSNSSLSTPSVTAGPSALPASQTEAPSFPYAIKIEERRIPSVPSQPEPYCQMMKVLDNGLLGTWVNATGDPVIETLHECKPWNSKNSRRGLDRPRLERRDDDNPACTCEWLSL</sequence>
<evidence type="ECO:0000256" key="1">
    <source>
        <dbReference type="SAM" id="MobiDB-lite"/>
    </source>
</evidence>
<feature type="region of interest" description="Disordered" evidence="1">
    <location>
        <begin position="1"/>
        <end position="336"/>
    </location>
</feature>
<reference evidence="4" key="1">
    <citation type="submission" date="2021-03" db="EMBL/GenBank/DDBJ databases">
        <title>Comparative genomics and phylogenomic investigation of the class Geoglossomycetes provide insights into ecological specialization and systematics.</title>
        <authorList>
            <person name="Melie T."/>
            <person name="Pirro S."/>
            <person name="Miller A.N."/>
            <person name="Quandt A."/>
        </authorList>
    </citation>
    <scope>NUCLEOTIDE SEQUENCE</scope>
    <source>
        <strain evidence="4">CAQ_001_2017</strain>
    </source>
</reference>
<feature type="compositionally biased region" description="Polar residues" evidence="1">
    <location>
        <begin position="91"/>
        <end position="104"/>
    </location>
</feature>
<evidence type="ECO:0000259" key="3">
    <source>
        <dbReference type="Pfam" id="PF25130"/>
    </source>
</evidence>
<evidence type="ECO:0000313" key="5">
    <source>
        <dbReference type="Proteomes" id="UP000750711"/>
    </source>
</evidence>
<keyword evidence="2" id="KW-1133">Transmembrane helix</keyword>
<keyword evidence="2" id="KW-0812">Transmembrane</keyword>
<feature type="compositionally biased region" description="Polar residues" evidence="1">
    <location>
        <begin position="292"/>
        <end position="329"/>
    </location>
</feature>
<dbReference type="AlphaFoldDB" id="A0A9P8L4U9"/>
<feature type="compositionally biased region" description="Basic and acidic residues" evidence="1">
    <location>
        <begin position="536"/>
        <end position="556"/>
    </location>
</feature>
<evidence type="ECO:0000313" key="4">
    <source>
        <dbReference type="EMBL" id="KAH0551222.1"/>
    </source>
</evidence>
<keyword evidence="5" id="KW-1185">Reference proteome</keyword>
<feature type="transmembrane region" description="Helical" evidence="2">
    <location>
        <begin position="351"/>
        <end position="376"/>
    </location>
</feature>
<feature type="compositionally biased region" description="Polar residues" evidence="1">
    <location>
        <begin position="123"/>
        <end position="137"/>
    </location>
</feature>
<organism evidence="4 5">
    <name type="scientific">Trichoglossum hirsutum</name>
    <dbReference type="NCBI Taxonomy" id="265104"/>
    <lineage>
        <taxon>Eukaryota</taxon>
        <taxon>Fungi</taxon>
        <taxon>Dikarya</taxon>
        <taxon>Ascomycota</taxon>
        <taxon>Pezizomycotina</taxon>
        <taxon>Geoglossomycetes</taxon>
        <taxon>Geoglossales</taxon>
        <taxon>Geoglossaceae</taxon>
        <taxon>Trichoglossum</taxon>
    </lineage>
</organism>
<feature type="domain" description="DUF7820" evidence="3">
    <location>
        <begin position="398"/>
        <end position="622"/>
    </location>
</feature>
<gene>
    <name evidence="4" type="ORF">GP486_007465</name>
</gene>
<name>A0A9P8L4U9_9PEZI</name>
<dbReference type="Proteomes" id="UP000750711">
    <property type="component" value="Unassembled WGS sequence"/>
</dbReference>
<feature type="region of interest" description="Disordered" evidence="1">
    <location>
        <begin position="530"/>
        <end position="562"/>
    </location>
</feature>
<feature type="compositionally biased region" description="Polar residues" evidence="1">
    <location>
        <begin position="61"/>
        <end position="84"/>
    </location>
</feature>
<proteinExistence type="predicted"/>
<dbReference type="PANTHER" id="PTHR42078">
    <property type="entry name" value="GLUCAN 1, 4-ALPHA-GLUCOSIDASE"/>
    <property type="match status" value="1"/>
</dbReference>
<protein>
    <recommendedName>
        <fullName evidence="3">DUF7820 domain-containing protein</fullName>
    </recommendedName>
</protein>
<evidence type="ECO:0000256" key="2">
    <source>
        <dbReference type="SAM" id="Phobius"/>
    </source>
</evidence>
<comment type="caution">
    <text evidence="4">The sequence shown here is derived from an EMBL/GenBank/DDBJ whole genome shotgun (WGS) entry which is preliminary data.</text>
</comment>
<dbReference type="EMBL" id="JAGHQM010002122">
    <property type="protein sequence ID" value="KAH0551222.1"/>
    <property type="molecule type" value="Genomic_DNA"/>
</dbReference>